<feature type="non-terminal residue" evidence="1">
    <location>
        <position position="100"/>
    </location>
</feature>
<comment type="caution">
    <text evidence="1">The sequence shown here is derived from an EMBL/GenBank/DDBJ whole genome shotgun (WGS) entry which is preliminary data.</text>
</comment>
<name>A0A699X5K3_TANCI</name>
<proteinExistence type="predicted"/>
<gene>
    <name evidence="1" type="ORF">Tci_925679</name>
</gene>
<dbReference type="EMBL" id="BKCJ011797583">
    <property type="protein sequence ID" value="GFD53710.1"/>
    <property type="molecule type" value="Genomic_DNA"/>
</dbReference>
<dbReference type="AlphaFoldDB" id="A0A699X5K3"/>
<protein>
    <submittedName>
        <fullName evidence="1">Uncharacterized protein</fullName>
    </submittedName>
</protein>
<evidence type="ECO:0000313" key="1">
    <source>
        <dbReference type="EMBL" id="GFD53710.1"/>
    </source>
</evidence>
<accession>A0A699X5K3</accession>
<feature type="non-terminal residue" evidence="1">
    <location>
        <position position="1"/>
    </location>
</feature>
<organism evidence="1">
    <name type="scientific">Tanacetum cinerariifolium</name>
    <name type="common">Dalmatian daisy</name>
    <name type="synonym">Chrysanthemum cinerariifolium</name>
    <dbReference type="NCBI Taxonomy" id="118510"/>
    <lineage>
        <taxon>Eukaryota</taxon>
        <taxon>Viridiplantae</taxon>
        <taxon>Streptophyta</taxon>
        <taxon>Embryophyta</taxon>
        <taxon>Tracheophyta</taxon>
        <taxon>Spermatophyta</taxon>
        <taxon>Magnoliopsida</taxon>
        <taxon>eudicotyledons</taxon>
        <taxon>Gunneridae</taxon>
        <taxon>Pentapetalae</taxon>
        <taxon>asterids</taxon>
        <taxon>campanulids</taxon>
        <taxon>Asterales</taxon>
        <taxon>Asteraceae</taxon>
        <taxon>Asteroideae</taxon>
        <taxon>Anthemideae</taxon>
        <taxon>Anthemidinae</taxon>
        <taxon>Tanacetum</taxon>
    </lineage>
</organism>
<reference evidence="1" key="1">
    <citation type="journal article" date="2019" name="Sci. Rep.">
        <title>Draft genome of Tanacetum cinerariifolium, the natural source of mosquito coil.</title>
        <authorList>
            <person name="Yamashiro T."/>
            <person name="Shiraishi A."/>
            <person name="Satake H."/>
            <person name="Nakayama K."/>
        </authorList>
    </citation>
    <scope>NUCLEOTIDE SEQUENCE</scope>
</reference>
<sequence>RGLEGPVLPRRHRFWGRAGRAVAAAGLRHRLVGCRHCGPAPLAARQARVAQLPAGVGRCAPPQRARIPRRLRVLYEARRVPRHPTAVAGRALGARLKERA</sequence>